<dbReference type="InterPro" id="IPR000477">
    <property type="entry name" value="RT_dom"/>
</dbReference>
<proteinExistence type="predicted"/>
<gene>
    <name evidence="2" type="ORF">g.133073</name>
</gene>
<name>A0A2S2P698_SCHGA</name>
<dbReference type="SUPFAM" id="SSF56219">
    <property type="entry name" value="DNase I-like"/>
    <property type="match status" value="1"/>
</dbReference>
<protein>
    <submittedName>
        <fullName evidence="2">Putative RNA-directed DNA polymerase</fullName>
    </submittedName>
</protein>
<dbReference type="InterPro" id="IPR005135">
    <property type="entry name" value="Endo/exonuclease/phosphatase"/>
</dbReference>
<dbReference type="PANTHER" id="PTHR36688:SF2">
    <property type="entry name" value="ENDONUCLEASE_EXONUCLEASE_PHOSPHATASE DOMAIN-CONTAINING PROTEIN"/>
    <property type="match status" value="1"/>
</dbReference>
<keyword evidence="2" id="KW-0695">RNA-directed DNA polymerase</keyword>
<reference evidence="2" key="1">
    <citation type="submission" date="2018-04" db="EMBL/GenBank/DDBJ databases">
        <title>Transcriptome of Schizaphis graminum biotype I.</title>
        <authorList>
            <person name="Scully E.D."/>
            <person name="Geib S.M."/>
            <person name="Palmer N.A."/>
            <person name="Koch K."/>
            <person name="Bradshaw J."/>
            <person name="Heng-Moss T."/>
            <person name="Sarath G."/>
        </authorList>
    </citation>
    <scope>NUCLEOTIDE SEQUENCE</scope>
</reference>
<dbReference type="CDD" id="cd01650">
    <property type="entry name" value="RT_nLTR_like"/>
    <property type="match status" value="1"/>
</dbReference>
<dbReference type="Gene3D" id="3.60.10.10">
    <property type="entry name" value="Endonuclease/exonuclease/phosphatase"/>
    <property type="match status" value="1"/>
</dbReference>
<dbReference type="AlphaFoldDB" id="A0A2S2P698"/>
<accession>A0A2S2P698</accession>
<feature type="domain" description="Reverse transcriptase" evidence="1">
    <location>
        <begin position="482"/>
        <end position="748"/>
    </location>
</feature>
<evidence type="ECO:0000259" key="1">
    <source>
        <dbReference type="PROSITE" id="PS50878"/>
    </source>
</evidence>
<dbReference type="InterPro" id="IPR043502">
    <property type="entry name" value="DNA/RNA_pol_sf"/>
</dbReference>
<dbReference type="InterPro" id="IPR036691">
    <property type="entry name" value="Endo/exonu/phosph_ase_sf"/>
</dbReference>
<dbReference type="PANTHER" id="PTHR36688">
    <property type="entry name" value="ENDO/EXONUCLEASE/PHOSPHATASE DOMAIN-CONTAINING PROTEIN"/>
    <property type="match status" value="1"/>
</dbReference>
<organism evidence="2">
    <name type="scientific">Schizaphis graminum</name>
    <name type="common">Green bug aphid</name>
    <dbReference type="NCBI Taxonomy" id="13262"/>
    <lineage>
        <taxon>Eukaryota</taxon>
        <taxon>Metazoa</taxon>
        <taxon>Ecdysozoa</taxon>
        <taxon>Arthropoda</taxon>
        <taxon>Hexapoda</taxon>
        <taxon>Insecta</taxon>
        <taxon>Pterygota</taxon>
        <taxon>Neoptera</taxon>
        <taxon>Paraneoptera</taxon>
        <taxon>Hemiptera</taxon>
        <taxon>Sternorrhyncha</taxon>
        <taxon>Aphidomorpha</taxon>
        <taxon>Aphidoidea</taxon>
        <taxon>Aphididae</taxon>
        <taxon>Aphidini</taxon>
        <taxon>Schizaphis</taxon>
    </lineage>
</organism>
<dbReference type="PROSITE" id="PS50878">
    <property type="entry name" value="RT_POL"/>
    <property type="match status" value="1"/>
</dbReference>
<dbReference type="EMBL" id="GGMR01012305">
    <property type="protein sequence ID" value="MBY24924.1"/>
    <property type="molecule type" value="Transcribed_RNA"/>
</dbReference>
<keyword evidence="2" id="KW-0548">Nucleotidyltransferase</keyword>
<dbReference type="Pfam" id="PF00078">
    <property type="entry name" value="RVT_1"/>
    <property type="match status" value="1"/>
</dbReference>
<dbReference type="InterPro" id="IPR052560">
    <property type="entry name" value="RdDP_mobile_element"/>
</dbReference>
<sequence length="898" mass="101857">MSSPTSNSLLILLFNANGLKNHQNELQVVLQEKRIDIALISETHFTKYSHIPITGYNLLKTNHPDNTAHGGAAIYIKASLVYQTLPNFCQPNLQSCAILMHLNNVPTTISAIYSPPRHNMNFQNYTDYFSTLSHNFIIGGDYNAKHNSWGCRTNNPRGNILHHFITQKGFKVLAPPGPTYWPTSLRKKPDILDIFVSNTPSNIYYTTSNLLEPSSDHSAVLLTVSAAPPIRPCPPKLFHATTDKQKFHDLVNQNINLKIRLKTTQEIDDAINKFTNIIQTAAWDASTTHRQHTNHSPSIPEYIRILIANKRRARALYQRHRLPSLKRNFNNLANSLKKILSSHKNQAQANYLANLSSKDGSLWLATKKSLQHQAPNTPLINPSGGLASSDADKAELLKNHLAKIFTPHSDIQIPHHTALVNRFLDSPIPPSIPLKYFTPSDIKNAIQNYSLKKSPGYDLITAEVAKCLPKRAIVLLTVLINASLRLAYFPQLWKFSIIIVFPKPKKPPDILSSYRPISLLPFLAKIFERLILKRILPYIFTSNIIPNTQFGFRASHSTTHQLHRLVDAISFSLEKKKYCSCVFLDVSQAFDRVWHEGLLFKLKAFLPPTYFLLIKSYLTDRHFQVKFGSSFSSIEKISAGVPQGGILSPILYNVYAADQPTSPTTSVAEFADDKAIISIHEDSHIASLNLQNHLNLMSIWYDKWRVQVNQSKSIHTTFTLRLPPCPEVSLSNIPIPSSQSVKYLGLTFDRRLTWGPHIRTKKLALNERLRSIKSLISNKHTKLNTKLLIYKSLIKPMWTYGLQLWGNAKVTNVNKIQTVQNKILRLITNAPPYVSNHTLHTDLNIKSVHAEAVTYYKRFHNRLPHHPNPLISNLASHTIPGNPTRRLKRNWCRDLLNE</sequence>
<dbReference type="Pfam" id="PF14529">
    <property type="entry name" value="Exo_endo_phos_2"/>
    <property type="match status" value="1"/>
</dbReference>
<dbReference type="SUPFAM" id="SSF56672">
    <property type="entry name" value="DNA/RNA polymerases"/>
    <property type="match status" value="1"/>
</dbReference>
<evidence type="ECO:0000313" key="2">
    <source>
        <dbReference type="EMBL" id="MBY24924.1"/>
    </source>
</evidence>
<dbReference type="GO" id="GO:0003964">
    <property type="term" value="F:RNA-directed DNA polymerase activity"/>
    <property type="evidence" value="ECO:0007669"/>
    <property type="project" value="UniProtKB-KW"/>
</dbReference>
<keyword evidence="2" id="KW-0808">Transferase</keyword>